<name>A0A7J8BL84_MOLMO</name>
<accession>A0A7J8BL84</accession>
<comment type="caution">
    <text evidence="1">The sequence shown here is derived from an EMBL/GenBank/DDBJ whole genome shotgun (WGS) entry which is preliminary data.</text>
</comment>
<evidence type="ECO:0000313" key="1">
    <source>
        <dbReference type="EMBL" id="KAF6399259.1"/>
    </source>
</evidence>
<dbReference type="EMBL" id="JACASF010000024">
    <property type="protein sequence ID" value="KAF6399259.1"/>
    <property type="molecule type" value="Genomic_DNA"/>
</dbReference>
<gene>
    <name evidence="1" type="ORF">HJG59_010154</name>
</gene>
<dbReference type="Proteomes" id="UP000550707">
    <property type="component" value="Unassembled WGS sequence"/>
</dbReference>
<evidence type="ECO:0000313" key="2">
    <source>
        <dbReference type="Proteomes" id="UP000550707"/>
    </source>
</evidence>
<organism evidence="1 2">
    <name type="scientific">Molossus molossus</name>
    <name type="common">Pallas' mastiff bat</name>
    <name type="synonym">Vespertilio molossus</name>
    <dbReference type="NCBI Taxonomy" id="27622"/>
    <lineage>
        <taxon>Eukaryota</taxon>
        <taxon>Metazoa</taxon>
        <taxon>Chordata</taxon>
        <taxon>Craniata</taxon>
        <taxon>Vertebrata</taxon>
        <taxon>Euteleostomi</taxon>
        <taxon>Mammalia</taxon>
        <taxon>Eutheria</taxon>
        <taxon>Laurasiatheria</taxon>
        <taxon>Chiroptera</taxon>
        <taxon>Yangochiroptera</taxon>
        <taxon>Molossidae</taxon>
        <taxon>Molossus</taxon>
    </lineage>
</organism>
<protein>
    <submittedName>
        <fullName evidence="1">Uncharacterized protein</fullName>
    </submittedName>
</protein>
<keyword evidence="2" id="KW-1185">Reference proteome</keyword>
<reference evidence="1 2" key="1">
    <citation type="journal article" date="2020" name="Nature">
        <title>Six reference-quality genomes reveal evolution of bat adaptations.</title>
        <authorList>
            <person name="Jebb D."/>
            <person name="Huang Z."/>
            <person name="Pippel M."/>
            <person name="Hughes G.M."/>
            <person name="Lavrichenko K."/>
            <person name="Devanna P."/>
            <person name="Winkler S."/>
            <person name="Jermiin L.S."/>
            <person name="Skirmuntt E.C."/>
            <person name="Katzourakis A."/>
            <person name="Burkitt-Gray L."/>
            <person name="Ray D.A."/>
            <person name="Sullivan K.A.M."/>
            <person name="Roscito J.G."/>
            <person name="Kirilenko B.M."/>
            <person name="Davalos L.M."/>
            <person name="Corthals A.P."/>
            <person name="Power M.L."/>
            <person name="Jones G."/>
            <person name="Ransome R.D."/>
            <person name="Dechmann D.K.N."/>
            <person name="Locatelli A.G."/>
            <person name="Puechmaille S.J."/>
            <person name="Fedrigo O."/>
            <person name="Jarvis E.D."/>
            <person name="Hiller M."/>
            <person name="Vernes S.C."/>
            <person name="Myers E.W."/>
            <person name="Teeling E.C."/>
        </authorList>
    </citation>
    <scope>NUCLEOTIDE SEQUENCE [LARGE SCALE GENOMIC DNA]</scope>
    <source>
        <strain evidence="1">MMolMol1</strain>
        <tissue evidence="1">Muscle</tissue>
    </source>
</reference>
<dbReference type="AlphaFoldDB" id="A0A7J8BL84"/>
<proteinExistence type="predicted"/>
<sequence>MSLVLDMLGFLVLVGLPVGAVPWAIGGASLRLQGRHGLHIIEFGVISLKMWLKVKKMNLSWEGVESKRMMKRHHLRGAGQCCHQLSSPQVCKLNGRSIQHPNPESCSPRVCQGPKGHSKPCGTVVYTLEMIWFC</sequence>
<dbReference type="InParanoid" id="A0A7J8BL84"/>